<organism evidence="1 2">
    <name type="scientific">Spirosoma oryzae</name>
    <dbReference type="NCBI Taxonomy" id="1469603"/>
    <lineage>
        <taxon>Bacteria</taxon>
        <taxon>Pseudomonadati</taxon>
        <taxon>Bacteroidota</taxon>
        <taxon>Cytophagia</taxon>
        <taxon>Cytophagales</taxon>
        <taxon>Cytophagaceae</taxon>
        <taxon>Spirosoma</taxon>
    </lineage>
</organism>
<reference evidence="1 2" key="1">
    <citation type="submission" date="2018-03" db="EMBL/GenBank/DDBJ databases">
        <title>Genomic Encyclopedia of Archaeal and Bacterial Type Strains, Phase II (KMG-II): from individual species to whole genera.</title>
        <authorList>
            <person name="Goeker M."/>
        </authorList>
    </citation>
    <scope>NUCLEOTIDE SEQUENCE [LARGE SCALE GENOMIC DNA]</scope>
    <source>
        <strain evidence="1 2">DSM 28354</strain>
    </source>
</reference>
<comment type="caution">
    <text evidence="1">The sequence shown here is derived from an EMBL/GenBank/DDBJ whole genome shotgun (WGS) entry which is preliminary data.</text>
</comment>
<proteinExistence type="predicted"/>
<sequence>MDGYQLYKKYTMAGQLANWDSDAWHYGQLVHQAFYLVGITRLFDLLEQAEADGKRLELLYAAPGSGCPPVAYDVQVADTAPPTLITLPDAGSLNRPAPFRGLYPWVFV</sequence>
<protein>
    <submittedName>
        <fullName evidence="1">Uncharacterized protein</fullName>
    </submittedName>
</protein>
<name>A0A2T0SLG9_9BACT</name>
<dbReference type="Proteomes" id="UP000238375">
    <property type="component" value="Unassembled WGS sequence"/>
</dbReference>
<keyword evidence="2" id="KW-1185">Reference proteome</keyword>
<dbReference type="RefSeq" id="WP_106139510.1">
    <property type="nucleotide sequence ID" value="NZ_PVTE01000018.1"/>
</dbReference>
<gene>
    <name evidence="1" type="ORF">CLV58_11895</name>
</gene>
<dbReference type="EMBL" id="PVTE01000018">
    <property type="protein sequence ID" value="PRY34223.1"/>
    <property type="molecule type" value="Genomic_DNA"/>
</dbReference>
<dbReference type="OrthoDB" id="962807at2"/>
<accession>A0A2T0SLG9</accession>
<evidence type="ECO:0000313" key="1">
    <source>
        <dbReference type="EMBL" id="PRY34223.1"/>
    </source>
</evidence>
<evidence type="ECO:0000313" key="2">
    <source>
        <dbReference type="Proteomes" id="UP000238375"/>
    </source>
</evidence>
<dbReference type="AlphaFoldDB" id="A0A2T0SLG9"/>